<evidence type="ECO:0000313" key="2">
    <source>
        <dbReference type="EMBL" id="ORU96767.1"/>
    </source>
</evidence>
<reference evidence="2 3" key="1">
    <citation type="submission" date="2016-01" db="EMBL/GenBank/DDBJ databases">
        <title>The new phylogeny of the genus Mycobacterium.</title>
        <authorList>
            <person name="Tarcisio F."/>
            <person name="Conor M."/>
            <person name="Antonella G."/>
            <person name="Elisabetta G."/>
            <person name="Giulia F.S."/>
            <person name="Sara T."/>
            <person name="Anna F."/>
            <person name="Clotilde B."/>
            <person name="Roberto B."/>
            <person name="Veronica D.S."/>
            <person name="Fabio R."/>
            <person name="Monica P."/>
            <person name="Olivier J."/>
            <person name="Enrico T."/>
            <person name="Nicola S."/>
        </authorList>
    </citation>
    <scope>NUCLEOTIDE SEQUENCE [LARGE SCALE GENOMIC DNA]</scope>
    <source>
        <strain evidence="2 3">DSM 44179</strain>
    </source>
</reference>
<comment type="caution">
    <text evidence="2">The sequence shown here is derived from an EMBL/GenBank/DDBJ whole genome shotgun (WGS) entry which is preliminary data.</text>
</comment>
<dbReference type="Proteomes" id="UP000193484">
    <property type="component" value="Unassembled WGS sequence"/>
</dbReference>
<evidence type="ECO:0000256" key="1">
    <source>
        <dbReference type="SAM" id="MobiDB-lite"/>
    </source>
</evidence>
<protein>
    <submittedName>
        <fullName evidence="2">Uncharacterized protein</fullName>
    </submittedName>
</protein>
<name>A0A1X1QZ62_MYCFA</name>
<dbReference type="RefSeq" id="WP_085100748.1">
    <property type="nucleotide sequence ID" value="NZ_AP022603.1"/>
</dbReference>
<gene>
    <name evidence="2" type="ORF">AWC04_19565</name>
</gene>
<keyword evidence="3" id="KW-1185">Reference proteome</keyword>
<feature type="compositionally biased region" description="Low complexity" evidence="1">
    <location>
        <begin position="70"/>
        <end position="86"/>
    </location>
</feature>
<evidence type="ECO:0000313" key="3">
    <source>
        <dbReference type="Proteomes" id="UP000193484"/>
    </source>
</evidence>
<accession>A0A1X1QZ62</accession>
<feature type="region of interest" description="Disordered" evidence="1">
    <location>
        <begin position="64"/>
        <end position="86"/>
    </location>
</feature>
<dbReference type="AlphaFoldDB" id="A0A1X1QZ62"/>
<dbReference type="EMBL" id="LQOJ01000073">
    <property type="protein sequence ID" value="ORU96767.1"/>
    <property type="molecule type" value="Genomic_DNA"/>
</dbReference>
<organism evidence="2 3">
    <name type="scientific">Mycolicibacterium fallax</name>
    <name type="common">Mycobacterium fallax</name>
    <dbReference type="NCBI Taxonomy" id="1793"/>
    <lineage>
        <taxon>Bacteria</taxon>
        <taxon>Bacillati</taxon>
        <taxon>Actinomycetota</taxon>
        <taxon>Actinomycetes</taxon>
        <taxon>Mycobacteriales</taxon>
        <taxon>Mycobacteriaceae</taxon>
        <taxon>Mycolicibacterium</taxon>
    </lineage>
</organism>
<sequence length="86" mass="8853">MIRNLARTLLARRAPAPAAQPVFTVVAGGRVTDGVITVTVASSAGVGEMELRFAGGELVAGRLPGEGWRPATQQQAPAATTQEKKA</sequence>
<proteinExistence type="predicted"/>
<dbReference type="STRING" id="1793.AWC04_19565"/>